<keyword evidence="4 6" id="KW-1133">Transmembrane helix</keyword>
<dbReference type="InterPro" id="IPR018076">
    <property type="entry name" value="T2SS_GspF_dom"/>
</dbReference>
<evidence type="ECO:0000256" key="5">
    <source>
        <dbReference type="ARBA" id="ARBA00023136"/>
    </source>
</evidence>
<feature type="transmembrane region" description="Helical" evidence="6">
    <location>
        <begin position="87"/>
        <end position="109"/>
    </location>
</feature>
<name>A0A7J2S4T5_9EURY</name>
<comment type="subcellular location">
    <subcellularLocation>
        <location evidence="1">Cell membrane</location>
        <topology evidence="1">Multi-pass membrane protein</topology>
    </subcellularLocation>
</comment>
<evidence type="ECO:0000256" key="1">
    <source>
        <dbReference type="ARBA" id="ARBA00004651"/>
    </source>
</evidence>
<sequence>MVRSRRSRRGGMESFYRLCSISYRIFGRGVNRNDLSGLSLSLKRARINIPADLYLSLSRLAGALFALFGAILGVLLIYTLIPASGDIFLILLTVLSGSVTATLFYLLTVRAFMAYPVFRANTRRILIDKGLLHAINYLYAMSKGGMSLIDAFNSLKKHEAVYGESAKEIGYIARDVEYFGLDLRSALMRGSKNTPSEKMRDFLEGLISVMNTGGSLEDYFSLKSRQYQDLAEGENSTFLEVLSVLAETYVTLFVAAPLFLITIIIVLGMLKSGTLLILSAVVYIIIPLGTSLFILLLDTITTRTDEEAPSFVRIKRLNVFDNVRLVERESEGIIPALKRYEQIERIKFFLRSPFRFFIEKPSRCFYVTLPLASAYLLSILQPAWEIPDGFDRNLFYTALILLIPYSILFEIRAKRIREIDGVVPEFLRRLKTLNETGLNLVECIRVIIRSNLGVLTSELLRVARSIEWGSTLEDAFQKLEVRVKTGALSRAITLLVDADRATGNLRDVLAVAASNAEIAQRLMERRRAAMSIYLLIVYITFAVFLVTIYILTTKFLGTMPEIPIKGAERFLSSDYNLKAYERVLFHGSLLQGFFSGIVGGQMSSGNPYSGIKHAVVMMIAAFLVFELVIWG</sequence>
<dbReference type="PANTHER" id="PTHR35402">
    <property type="entry name" value="INTEGRAL MEMBRANE PROTEIN-RELATED"/>
    <property type="match status" value="1"/>
</dbReference>
<evidence type="ECO:0000259" key="7">
    <source>
        <dbReference type="Pfam" id="PF00482"/>
    </source>
</evidence>
<comment type="caution">
    <text evidence="8">The sequence shown here is derived from an EMBL/GenBank/DDBJ whole genome shotgun (WGS) entry which is preliminary data.</text>
</comment>
<feature type="transmembrane region" description="Helical" evidence="6">
    <location>
        <begin position="249"/>
        <end position="270"/>
    </location>
</feature>
<evidence type="ECO:0000256" key="3">
    <source>
        <dbReference type="ARBA" id="ARBA00022692"/>
    </source>
</evidence>
<dbReference type="InterPro" id="IPR056569">
    <property type="entry name" value="ArlJ-like"/>
</dbReference>
<dbReference type="Proteomes" id="UP000885936">
    <property type="component" value="Unassembled WGS sequence"/>
</dbReference>
<keyword evidence="5 6" id="KW-0472">Membrane</keyword>
<dbReference type="AlphaFoldDB" id="A0A7J2S4T5"/>
<dbReference type="EMBL" id="DRIE01000111">
    <property type="protein sequence ID" value="HEC57580.1"/>
    <property type="molecule type" value="Genomic_DNA"/>
</dbReference>
<accession>A0A7J2S4T5</accession>
<dbReference type="GO" id="GO:0005886">
    <property type="term" value="C:plasma membrane"/>
    <property type="evidence" value="ECO:0007669"/>
    <property type="project" value="UniProtKB-SubCell"/>
</dbReference>
<gene>
    <name evidence="8" type="ORF">ENI32_06870</name>
</gene>
<protein>
    <recommendedName>
        <fullName evidence="7">Type II secretion system protein GspF domain-containing protein</fullName>
    </recommendedName>
</protein>
<evidence type="ECO:0000256" key="6">
    <source>
        <dbReference type="SAM" id="Phobius"/>
    </source>
</evidence>
<keyword evidence="2" id="KW-1003">Cell membrane</keyword>
<feature type="transmembrane region" description="Helical" evidence="6">
    <location>
        <begin position="394"/>
        <end position="411"/>
    </location>
</feature>
<reference evidence="8" key="1">
    <citation type="journal article" date="2020" name="mSystems">
        <title>Genome- and Community-Level Interaction Insights into Carbon Utilization and Element Cycling Functions of Hydrothermarchaeota in Hydrothermal Sediment.</title>
        <authorList>
            <person name="Zhou Z."/>
            <person name="Liu Y."/>
            <person name="Xu W."/>
            <person name="Pan J."/>
            <person name="Luo Z.H."/>
            <person name="Li M."/>
        </authorList>
    </citation>
    <scope>NUCLEOTIDE SEQUENCE [LARGE SCALE GENOMIC DNA]</scope>
    <source>
        <strain evidence="8">HyVt-386</strain>
    </source>
</reference>
<proteinExistence type="predicted"/>
<evidence type="ECO:0000256" key="4">
    <source>
        <dbReference type="ARBA" id="ARBA00022989"/>
    </source>
</evidence>
<evidence type="ECO:0000313" key="8">
    <source>
        <dbReference type="EMBL" id="HEC57580.1"/>
    </source>
</evidence>
<feature type="transmembrane region" description="Helical" evidence="6">
    <location>
        <begin position="276"/>
        <end position="297"/>
    </location>
</feature>
<feature type="domain" description="Type II secretion system protein GspF" evidence="7">
    <location>
        <begin position="135"/>
        <end position="263"/>
    </location>
</feature>
<evidence type="ECO:0000256" key="2">
    <source>
        <dbReference type="ARBA" id="ARBA00022475"/>
    </source>
</evidence>
<organism evidence="8">
    <name type="scientific">Candidatus Syntropharchaeum butanivorans</name>
    <dbReference type="NCBI Taxonomy" id="1839936"/>
    <lineage>
        <taxon>Archaea</taxon>
        <taxon>Methanobacteriati</taxon>
        <taxon>Methanobacteriota</taxon>
        <taxon>Stenosarchaea group</taxon>
        <taxon>Methanomicrobia</taxon>
        <taxon>Methanosarcinales</taxon>
        <taxon>ANME-2 cluster</taxon>
        <taxon>Candidatus Syntropharchaeum</taxon>
    </lineage>
</organism>
<dbReference type="InterPro" id="IPR042094">
    <property type="entry name" value="T2SS_GspF_sf"/>
</dbReference>
<feature type="transmembrane region" description="Helical" evidence="6">
    <location>
        <begin position="530"/>
        <end position="551"/>
    </location>
</feature>
<dbReference type="Gene3D" id="1.20.81.30">
    <property type="entry name" value="Type II secretion system (T2SS), domain F"/>
    <property type="match status" value="1"/>
</dbReference>
<feature type="domain" description="Type II secretion system protein GspF" evidence="7">
    <location>
        <begin position="426"/>
        <end position="551"/>
    </location>
</feature>
<dbReference type="Pfam" id="PF00482">
    <property type="entry name" value="T2SSF"/>
    <property type="match status" value="2"/>
</dbReference>
<feature type="transmembrane region" description="Helical" evidence="6">
    <location>
        <begin position="364"/>
        <end position="382"/>
    </location>
</feature>
<feature type="transmembrane region" description="Helical" evidence="6">
    <location>
        <begin position="60"/>
        <end position="81"/>
    </location>
</feature>
<feature type="transmembrane region" description="Helical" evidence="6">
    <location>
        <begin position="614"/>
        <end position="630"/>
    </location>
</feature>
<keyword evidence="3 6" id="KW-0812">Transmembrane</keyword>
<dbReference type="PANTHER" id="PTHR35402:SF1">
    <property type="entry name" value="TYPE II SECRETION SYSTEM PROTEIN GSPF DOMAIN-CONTAINING PROTEIN"/>
    <property type="match status" value="1"/>
</dbReference>